<dbReference type="OrthoDB" id="9181874at2"/>
<dbReference type="GO" id="GO:0043022">
    <property type="term" value="F:ribosome binding"/>
    <property type="evidence" value="ECO:0007669"/>
    <property type="project" value="InterPro"/>
</dbReference>
<reference evidence="3 4" key="1">
    <citation type="submission" date="2017-10" db="EMBL/GenBank/DDBJ databases">
        <title>Massilia psychrophilum sp. nov., a novel purple-pigmented bacterium isolated from Tianshan glacier, Xinjiang Municipality, China.</title>
        <authorList>
            <person name="Wang H."/>
        </authorList>
    </citation>
    <scope>NUCLEOTIDE SEQUENCE [LARGE SCALE GENOMIC DNA]</scope>
    <source>
        <strain evidence="3 4">JCM 30813</strain>
    </source>
</reference>
<evidence type="ECO:0000313" key="4">
    <source>
        <dbReference type="Proteomes" id="UP000228593"/>
    </source>
</evidence>
<evidence type="ECO:0000259" key="2">
    <source>
        <dbReference type="Pfam" id="PF19029"/>
    </source>
</evidence>
<evidence type="ECO:0000313" key="3">
    <source>
        <dbReference type="EMBL" id="PIL40157.1"/>
    </source>
</evidence>
<dbReference type="Proteomes" id="UP000228593">
    <property type="component" value="Unassembled WGS sequence"/>
</dbReference>
<feature type="coiled-coil region" evidence="1">
    <location>
        <begin position="45"/>
        <end position="79"/>
    </location>
</feature>
<dbReference type="InterPro" id="IPR043605">
    <property type="entry name" value="DUF883_C"/>
</dbReference>
<dbReference type="RefSeq" id="WP_099915737.1">
    <property type="nucleotide sequence ID" value="NZ_BMHS01000006.1"/>
</dbReference>
<sequence>MMEKIPTQTGARDQLMNDLKSVIADAEVWLRSGTSLTGEDLKAAKEKFERTLVGAKDDLMRYQEAVVEKTREAAKVTDEYVHENPWRSIAIGASVGLLLGVAISRR</sequence>
<comment type="caution">
    <text evidence="3">The sequence shown here is derived from an EMBL/GenBank/DDBJ whole genome shotgun (WGS) entry which is preliminary data.</text>
</comment>
<name>A0A2G8T269_9BURK</name>
<proteinExistence type="predicted"/>
<keyword evidence="4" id="KW-1185">Reference proteome</keyword>
<feature type="domain" description="DUF883" evidence="2">
    <location>
        <begin position="77"/>
        <end position="106"/>
    </location>
</feature>
<dbReference type="InterPro" id="IPR010279">
    <property type="entry name" value="YqjD/ElaB"/>
</dbReference>
<dbReference type="EMBL" id="PDOB01000011">
    <property type="protein sequence ID" value="PIL40157.1"/>
    <property type="molecule type" value="Genomic_DNA"/>
</dbReference>
<organism evidence="3 4">
    <name type="scientific">Massilia psychrophila</name>
    <dbReference type="NCBI Taxonomy" id="1603353"/>
    <lineage>
        <taxon>Bacteria</taxon>
        <taxon>Pseudomonadati</taxon>
        <taxon>Pseudomonadota</taxon>
        <taxon>Betaproteobacteria</taxon>
        <taxon>Burkholderiales</taxon>
        <taxon>Oxalobacteraceae</taxon>
        <taxon>Telluria group</taxon>
        <taxon>Massilia</taxon>
    </lineage>
</organism>
<dbReference type="PANTHER" id="PTHR35893:SF3">
    <property type="entry name" value="INNER MEMBRANE PROTEIN"/>
    <property type="match status" value="1"/>
</dbReference>
<gene>
    <name evidence="3" type="ORF">CR103_09435</name>
</gene>
<dbReference type="Pfam" id="PF19029">
    <property type="entry name" value="DUF883_C"/>
    <property type="match status" value="1"/>
</dbReference>
<keyword evidence="1" id="KW-0175">Coiled coil</keyword>
<dbReference type="PANTHER" id="PTHR35893">
    <property type="entry name" value="INNER MEMBRANE PROTEIN-RELATED"/>
    <property type="match status" value="1"/>
</dbReference>
<dbReference type="AlphaFoldDB" id="A0A2G8T269"/>
<evidence type="ECO:0000256" key="1">
    <source>
        <dbReference type="SAM" id="Coils"/>
    </source>
</evidence>
<accession>A0A2G8T269</accession>
<protein>
    <recommendedName>
        <fullName evidence="2">DUF883 domain-containing protein</fullName>
    </recommendedName>
</protein>